<evidence type="ECO:0000259" key="11">
    <source>
        <dbReference type="Pfam" id="PF05826"/>
    </source>
</evidence>
<evidence type="ECO:0000256" key="6">
    <source>
        <dbReference type="ARBA" id="ARBA00022801"/>
    </source>
</evidence>
<accession>A0A8C5GWB0</accession>
<keyword evidence="8" id="KW-0443">Lipid metabolism</keyword>
<dbReference type="Pfam" id="PF05826">
    <property type="entry name" value="Phospholip_A2_2"/>
    <property type="match status" value="1"/>
</dbReference>
<dbReference type="SUPFAM" id="SSF48619">
    <property type="entry name" value="Phospholipase A2, PLA2"/>
    <property type="match status" value="1"/>
</dbReference>
<evidence type="ECO:0000256" key="3">
    <source>
        <dbReference type="ARBA" id="ARBA00013278"/>
    </source>
</evidence>
<keyword evidence="7" id="KW-0106">Calcium</keyword>
<dbReference type="FunFam" id="1.20.90.10:FF:000002">
    <property type="entry name" value="Phospholipase A2 group III"/>
    <property type="match status" value="1"/>
</dbReference>
<feature type="compositionally biased region" description="Polar residues" evidence="10">
    <location>
        <begin position="327"/>
        <end position="337"/>
    </location>
</feature>
<feature type="region of interest" description="Disordered" evidence="10">
    <location>
        <begin position="625"/>
        <end position="646"/>
    </location>
</feature>
<dbReference type="Proteomes" id="UP000694680">
    <property type="component" value="Chromosome 13"/>
</dbReference>
<keyword evidence="5" id="KW-0479">Metal-binding</keyword>
<evidence type="ECO:0000256" key="5">
    <source>
        <dbReference type="ARBA" id="ARBA00022723"/>
    </source>
</evidence>
<sequence length="759" mass="85560">MITPRQRLFKSCFGGGVRLRAGAVSVTGAECAQRVVIMWSVIFVFLSYLDRNLVRSSLDADKESRINGISCAKVSTVEGNLFYQVTDGAEVVRSTVSRSGTLVNCSVSMIRVEVQSFVQQCRMGTAGGQDYARLFDARYARLDEAKDACSRFHSDSAQGGVTLRRSRRGFTYPGTLWCGAGNMADHYDQLGEFADTDSCCRTHDHCPHVIHAFSSKYGYTNFKWHSICHCDCDNALKTCLRKVNDSSSRVVGQAFFNVIGVPCFKFIYEEQCAERHWYGMCKRYEQFPIAVLEEAVPYDFGGIAVIDNLKVAPSTNKSTEGEKQDKSTQSTTASTEEPSLGNVVTAAEDFIKVLATVSTSQSSNAESDEDQGQKSEKKKKKNMGKKKKSSKKSQRKRKGRKRNQKSRVTANREEDTVVGRKAEEVEAQSNFISESQRPEPLSRNVSRTEDDEFQRKDKPSNKVMKDKPASDERFVYSSSLEIVHQSPDVFDIEKEVPLQIKPTPVLQKKDKALQRKRRKRKKSHPPSSEEFKISQRDETPTTRLQEQSIVEVRKNTWRETLPSPTIIHINPQIQDVTLADVPSIPIIEQQISPRPDSYQLKIRVTTLSPSYSVLKSQRLKEKTLRNRRRKIPALHPGGNTPLSLNSSDKVFPNFLNPETTSASVSRLFTTTELSVSTKHKQQKTRQRRKPRKPAAPAPSKEDSHFPLTTSPSVLTDTLTPQKATFAASAITPLQLSMERLRLQLLRKKRRKVALFRRTG</sequence>
<dbReference type="GO" id="GO:0006644">
    <property type="term" value="P:phospholipid metabolic process"/>
    <property type="evidence" value="ECO:0007669"/>
    <property type="project" value="InterPro"/>
</dbReference>
<reference evidence="12" key="1">
    <citation type="submission" date="2020-06" db="EMBL/GenBank/DDBJ databases">
        <authorList>
            <consortium name="Wellcome Sanger Institute Data Sharing"/>
        </authorList>
    </citation>
    <scope>NUCLEOTIDE SEQUENCE [LARGE SCALE GENOMIC DNA]</scope>
</reference>
<dbReference type="AlphaFoldDB" id="A0A8C5GWB0"/>
<dbReference type="GO" id="GO:0004623">
    <property type="term" value="F:phospholipase A2 activity"/>
    <property type="evidence" value="ECO:0007669"/>
    <property type="project" value="UniProtKB-EC"/>
</dbReference>
<comment type="subcellular location">
    <subcellularLocation>
        <location evidence="2">Secreted</location>
    </subcellularLocation>
</comment>
<protein>
    <recommendedName>
        <fullName evidence="3">phospholipase A2</fullName>
        <ecNumber evidence="3">3.1.1.4</ecNumber>
    </recommendedName>
</protein>
<proteinExistence type="predicted"/>
<feature type="compositionally biased region" description="Basic residues" evidence="10">
    <location>
        <begin position="514"/>
        <end position="524"/>
    </location>
</feature>
<dbReference type="InterPro" id="IPR036444">
    <property type="entry name" value="PLipase_A2_dom_sf"/>
</dbReference>
<evidence type="ECO:0000256" key="9">
    <source>
        <dbReference type="ARBA" id="ARBA00023157"/>
    </source>
</evidence>
<dbReference type="CDD" id="cd04704">
    <property type="entry name" value="PLA2_bee_venom_like"/>
    <property type="match status" value="1"/>
</dbReference>
<dbReference type="InterPro" id="IPR033113">
    <property type="entry name" value="PLA2_histidine"/>
</dbReference>
<evidence type="ECO:0000256" key="4">
    <source>
        <dbReference type="ARBA" id="ARBA00022525"/>
    </source>
</evidence>
<organism evidence="12 13">
    <name type="scientific">Gouania willdenowi</name>
    <name type="common">Blunt-snouted clingfish</name>
    <name type="synonym">Lepadogaster willdenowi</name>
    <dbReference type="NCBI Taxonomy" id="441366"/>
    <lineage>
        <taxon>Eukaryota</taxon>
        <taxon>Metazoa</taxon>
        <taxon>Chordata</taxon>
        <taxon>Craniata</taxon>
        <taxon>Vertebrata</taxon>
        <taxon>Euteleostomi</taxon>
        <taxon>Actinopterygii</taxon>
        <taxon>Neopterygii</taxon>
        <taxon>Teleostei</taxon>
        <taxon>Neoteleostei</taxon>
        <taxon>Acanthomorphata</taxon>
        <taxon>Ovalentaria</taxon>
        <taxon>Blenniimorphae</taxon>
        <taxon>Blenniiformes</taxon>
        <taxon>Gobiesocoidei</taxon>
        <taxon>Gobiesocidae</taxon>
        <taxon>Gobiesocinae</taxon>
        <taxon>Gouania</taxon>
    </lineage>
</organism>
<dbReference type="PANTHER" id="PTHR12253">
    <property type="entry name" value="RH14732P"/>
    <property type="match status" value="1"/>
</dbReference>
<feature type="compositionally biased region" description="Basic residues" evidence="10">
    <location>
        <begin position="677"/>
        <end position="692"/>
    </location>
</feature>
<keyword evidence="9" id="KW-1015">Disulfide bond</keyword>
<evidence type="ECO:0000313" key="13">
    <source>
        <dbReference type="Proteomes" id="UP000694680"/>
    </source>
</evidence>
<feature type="compositionally biased region" description="Basic residues" evidence="10">
    <location>
        <begin position="376"/>
        <end position="405"/>
    </location>
</feature>
<dbReference type="PROSITE" id="PS00118">
    <property type="entry name" value="PA2_HIS"/>
    <property type="match status" value="1"/>
</dbReference>
<dbReference type="InterPro" id="IPR016090">
    <property type="entry name" value="PLA2-like_dom"/>
</dbReference>
<feature type="region of interest" description="Disordered" evidence="10">
    <location>
        <begin position="495"/>
        <end position="545"/>
    </location>
</feature>
<evidence type="ECO:0000256" key="10">
    <source>
        <dbReference type="SAM" id="MobiDB-lite"/>
    </source>
</evidence>
<dbReference type="EC" id="3.1.1.4" evidence="3"/>
<evidence type="ECO:0000256" key="2">
    <source>
        <dbReference type="ARBA" id="ARBA00004613"/>
    </source>
</evidence>
<evidence type="ECO:0000256" key="1">
    <source>
        <dbReference type="ARBA" id="ARBA00001913"/>
    </source>
</evidence>
<evidence type="ECO:0000313" key="12">
    <source>
        <dbReference type="Ensembl" id="ENSGWIP00000035804.1"/>
    </source>
</evidence>
<feature type="region of interest" description="Disordered" evidence="10">
    <location>
        <begin position="358"/>
        <end position="472"/>
    </location>
</feature>
<dbReference type="GO" id="GO:0046872">
    <property type="term" value="F:metal ion binding"/>
    <property type="evidence" value="ECO:0007669"/>
    <property type="project" value="UniProtKB-KW"/>
</dbReference>
<dbReference type="Gene3D" id="1.20.90.10">
    <property type="entry name" value="Phospholipase A2 domain"/>
    <property type="match status" value="1"/>
</dbReference>
<feature type="region of interest" description="Disordered" evidence="10">
    <location>
        <begin position="314"/>
        <end position="341"/>
    </location>
</feature>
<feature type="compositionally biased region" description="Basic and acidic residues" evidence="10">
    <location>
        <begin position="527"/>
        <end position="540"/>
    </location>
</feature>
<feature type="compositionally biased region" description="Basic and acidic residues" evidence="10">
    <location>
        <begin position="410"/>
        <end position="424"/>
    </location>
</feature>
<dbReference type="GO" id="GO:0050482">
    <property type="term" value="P:arachidonate secretion"/>
    <property type="evidence" value="ECO:0007669"/>
    <property type="project" value="InterPro"/>
</dbReference>
<feature type="domain" description="Phospholipase A2-like central" evidence="11">
    <location>
        <begin position="172"/>
        <end position="265"/>
    </location>
</feature>
<keyword evidence="4" id="KW-0964">Secreted</keyword>
<comment type="cofactor">
    <cofactor evidence="1">
        <name>Ca(2+)</name>
        <dbReference type="ChEBI" id="CHEBI:29108"/>
    </cofactor>
</comment>
<evidence type="ECO:0000256" key="7">
    <source>
        <dbReference type="ARBA" id="ARBA00022837"/>
    </source>
</evidence>
<keyword evidence="6" id="KW-0378">Hydrolase</keyword>
<dbReference type="GO" id="GO:0005576">
    <property type="term" value="C:extracellular region"/>
    <property type="evidence" value="ECO:0007669"/>
    <property type="project" value="UniProtKB-SubCell"/>
</dbReference>
<keyword evidence="13" id="KW-1185">Reference proteome</keyword>
<feature type="compositionally biased region" description="Basic and acidic residues" evidence="10">
    <location>
        <begin position="453"/>
        <end position="472"/>
    </location>
</feature>
<gene>
    <name evidence="12" type="primary">proca1</name>
</gene>
<evidence type="ECO:0000256" key="8">
    <source>
        <dbReference type="ARBA" id="ARBA00023098"/>
    </source>
</evidence>
<reference evidence="12" key="2">
    <citation type="submission" date="2025-08" db="UniProtKB">
        <authorList>
            <consortium name="Ensembl"/>
        </authorList>
    </citation>
    <scope>IDENTIFICATION</scope>
</reference>
<reference evidence="12" key="3">
    <citation type="submission" date="2025-09" db="UniProtKB">
        <authorList>
            <consortium name="Ensembl"/>
        </authorList>
    </citation>
    <scope>IDENTIFICATION</scope>
</reference>
<name>A0A8C5GWB0_GOUWI</name>
<dbReference type="Ensembl" id="ENSGWIT00000039031.1">
    <property type="protein sequence ID" value="ENSGWIP00000035804.1"/>
    <property type="gene ID" value="ENSGWIG00000018483.1"/>
</dbReference>
<feature type="region of interest" description="Disordered" evidence="10">
    <location>
        <begin position="672"/>
        <end position="713"/>
    </location>
</feature>